<sequence>MPMYDSIIGEKTAIIFDLGRTYIKCGFAGEPSPRFILSSPFANIDLVKTNLFETLKELFHRMCYKYDFSTNLIVNAKERRVVIVESLMTPTHFKQSIAEVLFMHFEVPSILFAPSHLAALFTLGISTALVIDCGYSDAVVLPVYEGYTMLNTWQSAQLGSKYIHAELERQLRDFAFFTEEGSDVQQRIPPDTQLPEDLIEDIKVRACFVSPMERSALWNNWLLLTHDGKDLEAVDHIPTPHFATETFSCSLGGSDGRLMHIPSRLRETAVEGLFHGQDADNVTIQSLVLECLLMCPIDCRRELLANIVCIGGTTMLPGFKERLNEELKAALELPRYACLAALKDAILFHDPPAKANYTAWLGGAIFGALESLPLRSLSRATYLENKVLPDWNVVYDFEAVESDVEKKYSR</sequence>
<dbReference type="EMBL" id="UXSR01005797">
    <property type="protein sequence ID" value="VDD83664.1"/>
    <property type="molecule type" value="Genomic_DNA"/>
</dbReference>
<evidence type="ECO:0000313" key="3">
    <source>
        <dbReference type="EMBL" id="VDD83664.1"/>
    </source>
</evidence>
<dbReference type="Gene3D" id="3.30.420.40">
    <property type="match status" value="3"/>
</dbReference>
<evidence type="ECO:0000256" key="2">
    <source>
        <dbReference type="RuleBase" id="RU000487"/>
    </source>
</evidence>
<keyword evidence="4" id="KW-1185">Reference proteome</keyword>
<proteinExistence type="inferred from homology"/>
<name>A0A0R3UP98_MESCO</name>
<dbReference type="STRING" id="53468.A0A0R3UP98"/>
<dbReference type="Proteomes" id="UP000267029">
    <property type="component" value="Unassembled WGS sequence"/>
</dbReference>
<dbReference type="Pfam" id="PF00022">
    <property type="entry name" value="Actin"/>
    <property type="match status" value="1"/>
</dbReference>
<accession>A0A0R3UP98</accession>
<dbReference type="InterPro" id="IPR004000">
    <property type="entry name" value="Actin"/>
</dbReference>
<dbReference type="Gene3D" id="3.90.640.10">
    <property type="entry name" value="Actin, Chain A, domain 4"/>
    <property type="match status" value="1"/>
</dbReference>
<dbReference type="CDD" id="cd10207">
    <property type="entry name" value="ASKHA_NBD_Arp10"/>
    <property type="match status" value="1"/>
</dbReference>
<organism evidence="3 4">
    <name type="scientific">Mesocestoides corti</name>
    <name type="common">Flatworm</name>
    <dbReference type="NCBI Taxonomy" id="53468"/>
    <lineage>
        <taxon>Eukaryota</taxon>
        <taxon>Metazoa</taxon>
        <taxon>Spiralia</taxon>
        <taxon>Lophotrochozoa</taxon>
        <taxon>Platyhelminthes</taxon>
        <taxon>Cestoda</taxon>
        <taxon>Eucestoda</taxon>
        <taxon>Cyclophyllidea</taxon>
        <taxon>Mesocestoididae</taxon>
        <taxon>Mesocestoides</taxon>
    </lineage>
</organism>
<comment type="similarity">
    <text evidence="2">Belongs to the actin family.</text>
</comment>
<dbReference type="PANTHER" id="PTHR11937">
    <property type="entry name" value="ACTIN"/>
    <property type="match status" value="1"/>
</dbReference>
<dbReference type="OrthoDB" id="337660at2759"/>
<dbReference type="InterPro" id="IPR043129">
    <property type="entry name" value="ATPase_NBD"/>
</dbReference>
<comment type="function">
    <text evidence="1">Actins are highly conserved proteins that are involved in various types of cell motility and are ubiquitously expressed in all eukaryotic cells.</text>
</comment>
<evidence type="ECO:0000313" key="4">
    <source>
        <dbReference type="Proteomes" id="UP000267029"/>
    </source>
</evidence>
<dbReference type="SMART" id="SM00268">
    <property type="entry name" value="ACTIN"/>
    <property type="match status" value="1"/>
</dbReference>
<reference evidence="3 4" key="1">
    <citation type="submission" date="2018-10" db="EMBL/GenBank/DDBJ databases">
        <authorList>
            <consortium name="Pathogen Informatics"/>
        </authorList>
    </citation>
    <scope>NUCLEOTIDE SEQUENCE [LARGE SCALE GENOMIC DNA]</scope>
</reference>
<dbReference type="SUPFAM" id="SSF53067">
    <property type="entry name" value="Actin-like ATPase domain"/>
    <property type="match status" value="2"/>
</dbReference>
<dbReference type="AlphaFoldDB" id="A0A0R3UP98"/>
<protein>
    <recommendedName>
        <fullName evidence="5">Actin-related protein 10</fullName>
    </recommendedName>
</protein>
<evidence type="ECO:0000256" key="1">
    <source>
        <dbReference type="ARBA" id="ARBA00003520"/>
    </source>
</evidence>
<evidence type="ECO:0008006" key="5">
    <source>
        <dbReference type="Google" id="ProtNLM"/>
    </source>
</evidence>
<gene>
    <name evidence="3" type="ORF">MCOS_LOCUS9667</name>
</gene>